<protein>
    <submittedName>
        <fullName evidence="2">Uncharacterized protein</fullName>
    </submittedName>
</protein>
<gene>
    <name evidence="2" type="ORF">OOW_P131scaffold00025g1</name>
</gene>
<evidence type="ECO:0000313" key="2">
    <source>
        <dbReference type="EMBL" id="ELQ70486.1"/>
    </source>
</evidence>
<evidence type="ECO:0000256" key="1">
    <source>
        <dbReference type="SAM" id="MobiDB-lite"/>
    </source>
</evidence>
<dbReference type="AlphaFoldDB" id="L7JQH4"/>
<organism>
    <name type="scientific">Pyricularia oryzae (strain P131)</name>
    <name type="common">Rice blast fungus</name>
    <name type="synonym">Magnaporthe oryzae</name>
    <dbReference type="NCBI Taxonomy" id="1143193"/>
    <lineage>
        <taxon>Eukaryota</taxon>
        <taxon>Fungi</taxon>
        <taxon>Dikarya</taxon>
        <taxon>Ascomycota</taxon>
        <taxon>Pezizomycotina</taxon>
        <taxon>Sordariomycetes</taxon>
        <taxon>Sordariomycetidae</taxon>
        <taxon>Magnaporthales</taxon>
        <taxon>Pyriculariaceae</taxon>
        <taxon>Pyricularia</taxon>
    </lineage>
</organism>
<accession>L7JQH4</accession>
<sequence length="227" mass="24567">MGEVDGPTKKLSPPVDLAASAMHDPDRRRLGRAGSALGLMIPIRVLIMSSRVVDGGGNCSSLGEISKVVPRDEPLDRDADTNHQEGLGRCTAESTIKPGLHARAGDRCRVGSQQRSLRQKDTSSTRLPILIKPLLLPRAMCPPFDVERPGSRTYRDGLITRGFISIGVVSVYQVLPVDVFTLKDVLLKKKGSRSCPSPPEPLSAIVFAKTRFECIERAPSLGSCKTE</sequence>
<dbReference type="EMBL" id="JH795118">
    <property type="protein sequence ID" value="ELQ70486.1"/>
    <property type="molecule type" value="Genomic_DNA"/>
</dbReference>
<name>L7JQH4_PYRO1</name>
<reference evidence="2" key="1">
    <citation type="journal article" date="2012" name="PLoS Genet.">
        <title>Comparative analysis of the genomes of two field isolates of the rice blast fungus Magnaporthe oryzae.</title>
        <authorList>
            <person name="Xue M."/>
            <person name="Yang J."/>
            <person name="Li Z."/>
            <person name="Hu S."/>
            <person name="Yao N."/>
            <person name="Dean R.A."/>
            <person name="Zhao W."/>
            <person name="Shen M."/>
            <person name="Zhang H."/>
            <person name="Li C."/>
            <person name="Liu L."/>
            <person name="Cao L."/>
            <person name="Xu X."/>
            <person name="Xing Y."/>
            <person name="Hsiang T."/>
            <person name="Zhang Z."/>
            <person name="Xu J.R."/>
            <person name="Peng Y.L."/>
        </authorList>
    </citation>
    <scope>NUCLEOTIDE SEQUENCE [LARGE SCALE GENOMIC DNA]</scope>
    <source>
        <strain evidence="2">P131</strain>
    </source>
</reference>
<feature type="region of interest" description="Disordered" evidence="1">
    <location>
        <begin position="1"/>
        <end position="26"/>
    </location>
</feature>
<proteinExistence type="predicted"/>